<dbReference type="Proteomes" id="UP000054047">
    <property type="component" value="Unassembled WGS sequence"/>
</dbReference>
<dbReference type="InterPro" id="IPR031570">
    <property type="entry name" value="NBEA/BDCP_DUF4704"/>
</dbReference>
<dbReference type="AlphaFoldDB" id="A0A0C2DDW7"/>
<evidence type="ECO:0000313" key="4">
    <source>
        <dbReference type="Proteomes" id="UP000054047"/>
    </source>
</evidence>
<evidence type="ECO:0000256" key="1">
    <source>
        <dbReference type="SAM" id="MobiDB-lite"/>
    </source>
</evidence>
<accession>A0A0C2DDW7</accession>
<feature type="domain" description="DUF4704" evidence="2">
    <location>
        <begin position="1"/>
        <end position="74"/>
    </location>
</feature>
<feature type="non-terminal residue" evidence="3">
    <location>
        <position position="107"/>
    </location>
</feature>
<dbReference type="Pfam" id="PF15787">
    <property type="entry name" value="DUF4704"/>
    <property type="match status" value="1"/>
</dbReference>
<keyword evidence="4" id="KW-1185">Reference proteome</keyword>
<gene>
    <name evidence="3" type="ORF">ANCDUO_09093</name>
</gene>
<feature type="compositionally biased region" description="Polar residues" evidence="1">
    <location>
        <begin position="78"/>
        <end position="93"/>
    </location>
</feature>
<proteinExistence type="predicted"/>
<dbReference type="OrthoDB" id="26681at2759"/>
<feature type="region of interest" description="Disordered" evidence="1">
    <location>
        <begin position="78"/>
        <end position="107"/>
    </location>
</feature>
<organism evidence="3 4">
    <name type="scientific">Ancylostoma duodenale</name>
    <dbReference type="NCBI Taxonomy" id="51022"/>
    <lineage>
        <taxon>Eukaryota</taxon>
        <taxon>Metazoa</taxon>
        <taxon>Ecdysozoa</taxon>
        <taxon>Nematoda</taxon>
        <taxon>Chromadorea</taxon>
        <taxon>Rhabditida</taxon>
        <taxon>Rhabditina</taxon>
        <taxon>Rhabditomorpha</taxon>
        <taxon>Strongyloidea</taxon>
        <taxon>Ancylostomatidae</taxon>
        <taxon>Ancylostomatinae</taxon>
        <taxon>Ancylostoma</taxon>
    </lineage>
</organism>
<protein>
    <recommendedName>
        <fullName evidence="2">DUF4704 domain-containing protein</fullName>
    </recommendedName>
</protein>
<name>A0A0C2DDW7_9BILA</name>
<feature type="compositionally biased region" description="Basic and acidic residues" evidence="1">
    <location>
        <begin position="94"/>
        <end position="107"/>
    </location>
</feature>
<evidence type="ECO:0000313" key="3">
    <source>
        <dbReference type="EMBL" id="KIH60652.1"/>
    </source>
</evidence>
<sequence>MLKVIANLITQSAESNELMRVKKAFLLDIINMCRDGKDNRRTILQMSVWQEWLISISYVFPKSEEEVSWERFRKQQQKDVTASPATTTITKQNITDEKEAKEAGDNA</sequence>
<reference evidence="3 4" key="1">
    <citation type="submission" date="2013-12" db="EMBL/GenBank/DDBJ databases">
        <title>Draft genome of the parsitic nematode Ancylostoma duodenale.</title>
        <authorList>
            <person name="Mitreva M."/>
        </authorList>
    </citation>
    <scope>NUCLEOTIDE SEQUENCE [LARGE SCALE GENOMIC DNA]</scope>
    <source>
        <strain evidence="3 4">Zhejiang</strain>
    </source>
</reference>
<evidence type="ECO:0000259" key="2">
    <source>
        <dbReference type="Pfam" id="PF15787"/>
    </source>
</evidence>
<dbReference type="EMBL" id="KN730773">
    <property type="protein sequence ID" value="KIH60652.1"/>
    <property type="molecule type" value="Genomic_DNA"/>
</dbReference>